<dbReference type="Proteomes" id="UP001179952">
    <property type="component" value="Unassembled WGS sequence"/>
</dbReference>
<reference evidence="2" key="1">
    <citation type="journal article" date="2023" name="Nat. Commun.">
        <title>Diploid and tetraploid genomes of Acorus and the evolution of monocots.</title>
        <authorList>
            <person name="Ma L."/>
            <person name="Liu K.W."/>
            <person name="Li Z."/>
            <person name="Hsiao Y.Y."/>
            <person name="Qi Y."/>
            <person name="Fu T."/>
            <person name="Tang G.D."/>
            <person name="Zhang D."/>
            <person name="Sun W.H."/>
            <person name="Liu D.K."/>
            <person name="Li Y."/>
            <person name="Chen G.Z."/>
            <person name="Liu X.D."/>
            <person name="Liao X.Y."/>
            <person name="Jiang Y.T."/>
            <person name="Yu X."/>
            <person name="Hao Y."/>
            <person name="Huang J."/>
            <person name="Zhao X.W."/>
            <person name="Ke S."/>
            <person name="Chen Y.Y."/>
            <person name="Wu W.L."/>
            <person name="Hsu J.L."/>
            <person name="Lin Y.F."/>
            <person name="Huang M.D."/>
            <person name="Li C.Y."/>
            <person name="Huang L."/>
            <person name="Wang Z.W."/>
            <person name="Zhao X."/>
            <person name="Zhong W.Y."/>
            <person name="Peng D.H."/>
            <person name="Ahmad S."/>
            <person name="Lan S."/>
            <person name="Zhang J.S."/>
            <person name="Tsai W.C."/>
            <person name="Van de Peer Y."/>
            <person name="Liu Z.J."/>
        </authorList>
    </citation>
    <scope>NUCLEOTIDE SEQUENCE</scope>
    <source>
        <strain evidence="2">SCP</strain>
    </source>
</reference>
<name>A0AAV9BSR3_ACOGR</name>
<evidence type="ECO:0000256" key="1">
    <source>
        <dbReference type="SAM" id="MobiDB-lite"/>
    </source>
</evidence>
<feature type="region of interest" description="Disordered" evidence="1">
    <location>
        <begin position="1"/>
        <end position="26"/>
    </location>
</feature>
<protein>
    <submittedName>
        <fullName evidence="2">Uncharacterized protein</fullName>
    </submittedName>
</protein>
<evidence type="ECO:0000313" key="3">
    <source>
        <dbReference type="Proteomes" id="UP001179952"/>
    </source>
</evidence>
<evidence type="ECO:0000313" key="2">
    <source>
        <dbReference type="EMBL" id="KAK1279731.1"/>
    </source>
</evidence>
<comment type="caution">
    <text evidence="2">The sequence shown here is derived from an EMBL/GenBank/DDBJ whole genome shotgun (WGS) entry which is preliminary data.</text>
</comment>
<organism evidence="2 3">
    <name type="scientific">Acorus gramineus</name>
    <name type="common">Dwarf sweet flag</name>
    <dbReference type="NCBI Taxonomy" id="55184"/>
    <lineage>
        <taxon>Eukaryota</taxon>
        <taxon>Viridiplantae</taxon>
        <taxon>Streptophyta</taxon>
        <taxon>Embryophyta</taxon>
        <taxon>Tracheophyta</taxon>
        <taxon>Spermatophyta</taxon>
        <taxon>Magnoliopsida</taxon>
        <taxon>Liliopsida</taxon>
        <taxon>Acoraceae</taxon>
        <taxon>Acorus</taxon>
    </lineage>
</organism>
<keyword evidence="3" id="KW-1185">Reference proteome</keyword>
<dbReference type="EMBL" id="JAUJYN010000001">
    <property type="protein sequence ID" value="KAK1279731.1"/>
    <property type="molecule type" value="Genomic_DNA"/>
</dbReference>
<accession>A0AAV9BSR3</accession>
<sequence length="122" mass="13443">MLVSSASAVPLPSLPPSIPRRDDQSRRTVRTLVESVRASPSISGHPVESLRRGDWVKLICGAGFEDSADVRNLSLVYALSGGNANRNPRNRFHFLPLSFLPLLTPPDLAQWTASTALRNLRW</sequence>
<dbReference type="AlphaFoldDB" id="A0AAV9BSR3"/>
<gene>
    <name evidence="2" type="ORF">QJS04_geneDACA004603</name>
</gene>
<reference evidence="2" key="2">
    <citation type="submission" date="2023-06" db="EMBL/GenBank/DDBJ databases">
        <authorList>
            <person name="Ma L."/>
            <person name="Liu K.-W."/>
            <person name="Li Z."/>
            <person name="Hsiao Y.-Y."/>
            <person name="Qi Y."/>
            <person name="Fu T."/>
            <person name="Tang G."/>
            <person name="Zhang D."/>
            <person name="Sun W.-H."/>
            <person name="Liu D.-K."/>
            <person name="Li Y."/>
            <person name="Chen G.-Z."/>
            <person name="Liu X.-D."/>
            <person name="Liao X.-Y."/>
            <person name="Jiang Y.-T."/>
            <person name="Yu X."/>
            <person name="Hao Y."/>
            <person name="Huang J."/>
            <person name="Zhao X.-W."/>
            <person name="Ke S."/>
            <person name="Chen Y.-Y."/>
            <person name="Wu W.-L."/>
            <person name="Hsu J.-L."/>
            <person name="Lin Y.-F."/>
            <person name="Huang M.-D."/>
            <person name="Li C.-Y."/>
            <person name="Huang L."/>
            <person name="Wang Z.-W."/>
            <person name="Zhao X."/>
            <person name="Zhong W.-Y."/>
            <person name="Peng D.-H."/>
            <person name="Ahmad S."/>
            <person name="Lan S."/>
            <person name="Zhang J.-S."/>
            <person name="Tsai W.-C."/>
            <person name="Van De Peer Y."/>
            <person name="Liu Z.-J."/>
        </authorList>
    </citation>
    <scope>NUCLEOTIDE SEQUENCE</scope>
    <source>
        <strain evidence="2">SCP</strain>
        <tissue evidence="2">Leaves</tissue>
    </source>
</reference>
<feature type="compositionally biased region" description="Low complexity" evidence="1">
    <location>
        <begin position="1"/>
        <end position="11"/>
    </location>
</feature>
<proteinExistence type="predicted"/>